<evidence type="ECO:0000256" key="4">
    <source>
        <dbReference type="ARBA" id="ARBA00022989"/>
    </source>
</evidence>
<evidence type="ECO:0000256" key="2">
    <source>
        <dbReference type="ARBA" id="ARBA00008573"/>
    </source>
</evidence>
<feature type="transmembrane region" description="Helical" evidence="6">
    <location>
        <begin position="171"/>
        <end position="191"/>
    </location>
</feature>
<dbReference type="Pfam" id="PF03134">
    <property type="entry name" value="TB2_DP1_HVA22"/>
    <property type="match status" value="1"/>
</dbReference>
<dbReference type="Proteomes" id="UP001146120">
    <property type="component" value="Unassembled WGS sequence"/>
</dbReference>
<accession>A0AAV2YUV4</accession>
<feature type="transmembrane region" description="Helical" evidence="6">
    <location>
        <begin position="71"/>
        <end position="98"/>
    </location>
</feature>
<dbReference type="InterPro" id="IPR004345">
    <property type="entry name" value="TB2_DP1_HVA22"/>
</dbReference>
<evidence type="ECO:0000256" key="6">
    <source>
        <dbReference type="SAM" id="Phobius"/>
    </source>
</evidence>
<comment type="similarity">
    <text evidence="2">Belongs to the DP1 family.</text>
</comment>
<evidence type="ECO:0000256" key="5">
    <source>
        <dbReference type="ARBA" id="ARBA00023136"/>
    </source>
</evidence>
<keyword evidence="8" id="KW-1185">Reference proteome</keyword>
<comment type="subcellular location">
    <subcellularLocation>
        <location evidence="1">Membrane</location>
        <topology evidence="1">Multi-pass membrane protein</topology>
    </subcellularLocation>
</comment>
<protein>
    <submittedName>
        <fullName evidence="7">Uncharacterized protein</fullName>
    </submittedName>
</protein>
<sequence>MAVGLNDPTSCSVDAQDVFSPFDSKLFAQYFPAAAGVNASAYLPAFLFEIDPEWRAMWLAFQAAVLGTYDFVRLWIVFLRLIAVPILNCLSVIIEALMPHLLTGAELALEYVKAMDPAHQAMTVGVLAAVGVCIRYGYVRRARLAYVAFCRSVKVRYRSFLASVSDKSKTAALLLPHVAFLVGAYASIYWLPTIVMDFWDNESLFTMLVVVIPVIRSIRAIRMRRLHLYREALLEVGEVGADGTRRNTRGSVRSVADAAALIATTQHHWRTYESCLKYWVLWSFVACSGGVMSLFIPSVIASLVTIPAYVCNLFLTWIHSPVTRGDLVLYKLLSPLFNPYANRLHDANEANEADNARQQHQEATNVVLRALVAFRVMPEHYVHFVSDLWAQGPALSGLMFIFTPGFVTARGCLLVAFGFPAYITMGTLAQQRTRSYEWWLLYFTVAVSVEYVITAIGAAFSWLPLFYHAKLLLMLWLQFPYFRGAQKMFESFFSSFFVLPEGMAKRDEARQQA</sequence>
<feature type="transmembrane region" description="Helical" evidence="6">
    <location>
        <begin position="30"/>
        <end position="50"/>
    </location>
</feature>
<keyword evidence="5 6" id="KW-0472">Membrane</keyword>
<dbReference type="PANTHER" id="PTHR12300">
    <property type="entry name" value="HVA22-LIKE PROTEINS"/>
    <property type="match status" value="1"/>
</dbReference>
<dbReference type="PANTHER" id="PTHR12300:SF161">
    <property type="entry name" value="RECEPTOR EXPRESSION-ENHANCING PROTEIN"/>
    <property type="match status" value="1"/>
</dbReference>
<evidence type="ECO:0000313" key="7">
    <source>
        <dbReference type="EMBL" id="DAZ98812.1"/>
    </source>
</evidence>
<comment type="caution">
    <text evidence="7">The sequence shown here is derived from an EMBL/GenBank/DDBJ whole genome shotgun (WGS) entry which is preliminary data.</text>
</comment>
<feature type="transmembrane region" description="Helical" evidence="6">
    <location>
        <begin position="118"/>
        <end position="138"/>
    </location>
</feature>
<dbReference type="EMBL" id="DAKRPA010000096">
    <property type="protein sequence ID" value="DAZ98812.1"/>
    <property type="molecule type" value="Genomic_DNA"/>
</dbReference>
<evidence type="ECO:0000256" key="3">
    <source>
        <dbReference type="ARBA" id="ARBA00022692"/>
    </source>
</evidence>
<evidence type="ECO:0000313" key="8">
    <source>
        <dbReference type="Proteomes" id="UP001146120"/>
    </source>
</evidence>
<proteinExistence type="inferred from homology"/>
<dbReference type="AlphaFoldDB" id="A0AAV2YUV4"/>
<feature type="transmembrane region" description="Helical" evidence="6">
    <location>
        <begin position="203"/>
        <end position="221"/>
    </location>
</feature>
<evidence type="ECO:0000256" key="1">
    <source>
        <dbReference type="ARBA" id="ARBA00004141"/>
    </source>
</evidence>
<organism evidence="7 8">
    <name type="scientific">Lagenidium giganteum</name>
    <dbReference type="NCBI Taxonomy" id="4803"/>
    <lineage>
        <taxon>Eukaryota</taxon>
        <taxon>Sar</taxon>
        <taxon>Stramenopiles</taxon>
        <taxon>Oomycota</taxon>
        <taxon>Peronosporomycetes</taxon>
        <taxon>Pythiales</taxon>
        <taxon>Pythiaceae</taxon>
    </lineage>
</organism>
<feature type="transmembrane region" description="Helical" evidence="6">
    <location>
        <begin position="465"/>
        <end position="482"/>
    </location>
</feature>
<reference evidence="7" key="2">
    <citation type="journal article" date="2023" name="Microbiol Resour">
        <title>Decontamination and Annotation of the Draft Genome Sequence of the Oomycete Lagenidium giganteum ARSEF 373.</title>
        <authorList>
            <person name="Morgan W.R."/>
            <person name="Tartar A."/>
        </authorList>
    </citation>
    <scope>NUCLEOTIDE SEQUENCE</scope>
    <source>
        <strain evidence="7">ARSEF 373</strain>
    </source>
</reference>
<reference evidence="7" key="1">
    <citation type="submission" date="2022-11" db="EMBL/GenBank/DDBJ databases">
        <authorList>
            <person name="Morgan W.R."/>
            <person name="Tartar A."/>
        </authorList>
    </citation>
    <scope>NUCLEOTIDE SEQUENCE</scope>
    <source>
        <strain evidence="7">ARSEF 373</strain>
    </source>
</reference>
<dbReference type="GO" id="GO:0016020">
    <property type="term" value="C:membrane"/>
    <property type="evidence" value="ECO:0007669"/>
    <property type="project" value="UniProtKB-SubCell"/>
</dbReference>
<keyword evidence="3 6" id="KW-0812">Transmembrane</keyword>
<feature type="transmembrane region" description="Helical" evidence="6">
    <location>
        <begin position="394"/>
        <end position="419"/>
    </location>
</feature>
<gene>
    <name evidence="7" type="ORF">N0F65_000968</name>
</gene>
<keyword evidence="4 6" id="KW-1133">Transmembrane helix</keyword>
<feature type="transmembrane region" description="Helical" evidence="6">
    <location>
        <begin position="439"/>
        <end position="459"/>
    </location>
</feature>
<feature type="transmembrane region" description="Helical" evidence="6">
    <location>
        <begin position="279"/>
        <end position="310"/>
    </location>
</feature>
<name>A0AAV2YUV4_9STRA</name>